<name>A0AAP2Z5J8_9EURY</name>
<evidence type="ECO:0000313" key="3">
    <source>
        <dbReference type="EMBL" id="MCU4751139.1"/>
    </source>
</evidence>
<feature type="domain" description="DUF8159" evidence="2">
    <location>
        <begin position="340"/>
        <end position="445"/>
    </location>
</feature>
<organism evidence="3 4">
    <name type="scientific">Natronosalvus hydrolyticus</name>
    <dbReference type="NCBI Taxonomy" id="2979988"/>
    <lineage>
        <taxon>Archaea</taxon>
        <taxon>Methanobacteriati</taxon>
        <taxon>Methanobacteriota</taxon>
        <taxon>Stenosarchaea group</taxon>
        <taxon>Halobacteria</taxon>
        <taxon>Halobacteriales</taxon>
        <taxon>Natrialbaceae</taxon>
        <taxon>Natronosalvus</taxon>
    </lineage>
</organism>
<evidence type="ECO:0000256" key="1">
    <source>
        <dbReference type="SAM" id="MobiDB-lite"/>
    </source>
</evidence>
<dbReference type="PROSITE" id="PS51257">
    <property type="entry name" value="PROKAR_LIPOPROTEIN"/>
    <property type="match status" value="1"/>
</dbReference>
<keyword evidence="4" id="KW-1185">Reference proteome</keyword>
<accession>A0AAP2Z5J8</accession>
<proteinExistence type="predicted"/>
<dbReference type="Pfam" id="PF26490">
    <property type="entry name" value="DUF8159"/>
    <property type="match status" value="1"/>
</dbReference>
<dbReference type="InterPro" id="IPR058473">
    <property type="entry name" value="DUF8159"/>
</dbReference>
<evidence type="ECO:0000259" key="2">
    <source>
        <dbReference type="Pfam" id="PF26490"/>
    </source>
</evidence>
<sequence length="446" mass="49921">MNARYTRRQTIVAGASLAAGTALAGCVGIEDEPSETSDDDADDGTAPEDDGETDGMRTGPLEIRNVQVTATEPTGYGEYEPISDRVVSGSDPIWFYLEPVGVTTVPTDDGKERVELSGELTISTDDTTVFSDSIPFEYELPPDQVDQLYLTVKFTPGSTGEPGRYTADIILRDQQREDGGEARATTGFHIEDDEPKRPDTDLAVDTFEFAQERPTGYGEYTPVDELVFGPDETIWLYIEPDDVALERREDEDWFELDVLITLYSPDGDEHRPIRKTETGSVPAGQTLEDLYFAIDLSARDPALGEYTVELEMIDRVAQSETMATRTFEIYDRDLELLEIYREFLEQEGIEIERLTIRDETISLNYHSAYEYDTEDFGGEIGTIAGSYAVFVDEGFSAAQLRASGTDTADQEFAFRVESDVAQAWINDEISRDEYVDHVVESLRRRD</sequence>
<gene>
    <name evidence="3" type="ORF">OB919_03945</name>
</gene>
<dbReference type="AlphaFoldDB" id="A0AAP2Z5J8"/>
<comment type="caution">
    <text evidence="3">The sequence shown here is derived from an EMBL/GenBank/DDBJ whole genome shotgun (WGS) entry which is preliminary data.</text>
</comment>
<feature type="region of interest" description="Disordered" evidence="1">
    <location>
        <begin position="27"/>
        <end position="62"/>
    </location>
</feature>
<dbReference type="EMBL" id="JAOPJZ010000002">
    <property type="protein sequence ID" value="MCU4751139.1"/>
    <property type="molecule type" value="Genomic_DNA"/>
</dbReference>
<dbReference type="Proteomes" id="UP001321047">
    <property type="component" value="Unassembled WGS sequence"/>
</dbReference>
<reference evidence="3 4" key="1">
    <citation type="submission" date="2022-09" db="EMBL/GenBank/DDBJ databases">
        <title>Enrichment on poylsaccharides allowed isolation of novel metabolic and taxonomic groups of Haloarchaea.</title>
        <authorList>
            <person name="Sorokin D.Y."/>
            <person name="Elcheninov A.G."/>
            <person name="Khizhniak T.V."/>
            <person name="Kolganova T.V."/>
            <person name="Kublanov I.V."/>
        </authorList>
    </citation>
    <scope>NUCLEOTIDE SEQUENCE [LARGE SCALE GENOMIC DNA]</scope>
    <source>
        <strain evidence="3 4">AArc-curdl1</strain>
    </source>
</reference>
<protein>
    <recommendedName>
        <fullName evidence="2">DUF8159 domain-containing protein</fullName>
    </recommendedName>
</protein>
<evidence type="ECO:0000313" key="4">
    <source>
        <dbReference type="Proteomes" id="UP001321047"/>
    </source>
</evidence>
<dbReference type="RefSeq" id="WP_342806612.1">
    <property type="nucleotide sequence ID" value="NZ_JAOPJZ010000002.1"/>
</dbReference>
<feature type="compositionally biased region" description="Acidic residues" evidence="1">
    <location>
        <begin position="29"/>
        <end position="53"/>
    </location>
</feature>